<proteinExistence type="inferred from homology"/>
<dbReference type="RefSeq" id="XP_056763748.1">
    <property type="nucleotide sequence ID" value="XM_056910922.1"/>
</dbReference>
<organism evidence="9 10">
    <name type="scientific">Penicillium daleae</name>
    <dbReference type="NCBI Taxonomy" id="63821"/>
    <lineage>
        <taxon>Eukaryota</taxon>
        <taxon>Fungi</taxon>
        <taxon>Dikarya</taxon>
        <taxon>Ascomycota</taxon>
        <taxon>Pezizomycotina</taxon>
        <taxon>Eurotiomycetes</taxon>
        <taxon>Eurotiomycetidae</taxon>
        <taxon>Eurotiales</taxon>
        <taxon>Aspergillaceae</taxon>
        <taxon>Penicillium</taxon>
    </lineage>
</organism>
<feature type="compositionally biased region" description="Basic and acidic residues" evidence="7">
    <location>
        <begin position="163"/>
        <end position="176"/>
    </location>
</feature>
<dbReference type="SMART" id="SM01082">
    <property type="entry name" value="CHZ"/>
    <property type="match status" value="1"/>
</dbReference>
<sequence length="199" mass="22024">MGDHATINDTSATEATFADKGKGKAKDPELSMEEDSDSESENGDEMVSTLRITHRLEIVAFAAIMTTLLTCCNRMTMVHNPSSPPTCILPPSLPILPCRHNPMVETRLGSGRRDTSTPSTNSPLLPNLFITNIQPTDDEDVEDNLEPISESNIISGGRRTRGKTIDWEEVRNKNSDEMEEDEDDDEDYHGGGDDDQMRD</sequence>
<reference evidence="9" key="2">
    <citation type="journal article" date="2023" name="IMA Fungus">
        <title>Comparative genomic study of the Penicillium genus elucidates a diverse pangenome and 15 lateral gene transfer events.</title>
        <authorList>
            <person name="Petersen C."/>
            <person name="Sorensen T."/>
            <person name="Nielsen M.R."/>
            <person name="Sondergaard T.E."/>
            <person name="Sorensen J.L."/>
            <person name="Fitzpatrick D.A."/>
            <person name="Frisvad J.C."/>
            <person name="Nielsen K.L."/>
        </authorList>
    </citation>
    <scope>NUCLEOTIDE SEQUENCE</scope>
    <source>
        <strain evidence="9">IBT 16125</strain>
    </source>
</reference>
<evidence type="ECO:0000256" key="1">
    <source>
        <dbReference type="ARBA" id="ARBA00002212"/>
    </source>
</evidence>
<accession>A0AAD6G0Y3</accession>
<feature type="compositionally biased region" description="Acidic residues" evidence="7">
    <location>
        <begin position="30"/>
        <end position="44"/>
    </location>
</feature>
<feature type="region of interest" description="Disordered" evidence="7">
    <location>
        <begin position="108"/>
        <end position="127"/>
    </location>
</feature>
<feature type="region of interest" description="Disordered" evidence="7">
    <location>
        <begin position="1"/>
        <end position="46"/>
    </location>
</feature>
<reference evidence="9" key="1">
    <citation type="submission" date="2022-12" db="EMBL/GenBank/DDBJ databases">
        <authorList>
            <person name="Petersen C."/>
        </authorList>
    </citation>
    <scope>NUCLEOTIDE SEQUENCE</scope>
    <source>
        <strain evidence="9">IBT 16125</strain>
    </source>
</reference>
<feature type="compositionally biased region" description="Basic and acidic residues" evidence="7">
    <location>
        <begin position="188"/>
        <end position="199"/>
    </location>
</feature>
<comment type="function">
    <text evidence="1">Forms a chaperone-bound H2A.Z-H2B complex that acts as a source for SWR1 complex-dependent H2A to H2A.Z histone replacement in chromatin.</text>
</comment>
<keyword evidence="10" id="KW-1185">Reference proteome</keyword>
<feature type="compositionally biased region" description="Polar residues" evidence="7">
    <location>
        <begin position="116"/>
        <end position="127"/>
    </location>
</feature>
<comment type="subunit">
    <text evidence="6">Forms a heterotrimer with H2A.Z-H2B, stabilizing the association of the histone dimer. Also, with a lower affinity, forms a heterotrimer with H2A-H2B.</text>
</comment>
<evidence type="ECO:0000256" key="2">
    <source>
        <dbReference type="ARBA" id="ARBA00004123"/>
    </source>
</evidence>
<name>A0AAD6G0Y3_9EURO</name>
<evidence type="ECO:0000256" key="5">
    <source>
        <dbReference type="ARBA" id="ARBA00023242"/>
    </source>
</evidence>
<dbReference type="Proteomes" id="UP001213681">
    <property type="component" value="Unassembled WGS sequence"/>
</dbReference>
<evidence type="ECO:0000256" key="3">
    <source>
        <dbReference type="ARBA" id="ARBA00008057"/>
    </source>
</evidence>
<dbReference type="GeneID" id="81601165"/>
<gene>
    <name evidence="9" type="ORF">N7458_007540</name>
</gene>
<feature type="compositionally biased region" description="Acidic residues" evidence="7">
    <location>
        <begin position="177"/>
        <end position="187"/>
    </location>
</feature>
<comment type="similarity">
    <text evidence="3">Belongs to the CHZ1 family.</text>
</comment>
<feature type="region of interest" description="Disordered" evidence="7">
    <location>
        <begin position="138"/>
        <end position="199"/>
    </location>
</feature>
<evidence type="ECO:0000256" key="7">
    <source>
        <dbReference type="SAM" id="MobiDB-lite"/>
    </source>
</evidence>
<dbReference type="AlphaFoldDB" id="A0AAD6G0Y3"/>
<evidence type="ECO:0000313" key="9">
    <source>
        <dbReference type="EMBL" id="KAJ5443668.1"/>
    </source>
</evidence>
<feature type="compositionally biased region" description="Basic and acidic residues" evidence="7">
    <location>
        <begin position="17"/>
        <end position="29"/>
    </location>
</feature>
<keyword evidence="5" id="KW-0539">Nucleus</keyword>
<comment type="subcellular location">
    <subcellularLocation>
        <location evidence="2">Nucleus</location>
    </subcellularLocation>
</comment>
<evidence type="ECO:0000259" key="8">
    <source>
        <dbReference type="SMART" id="SM01082"/>
    </source>
</evidence>
<evidence type="ECO:0000256" key="4">
    <source>
        <dbReference type="ARBA" id="ARBA00023186"/>
    </source>
</evidence>
<protein>
    <submittedName>
        <fullName evidence="9">Histone H2A.Z-specific chaperone chz1</fullName>
    </submittedName>
</protein>
<evidence type="ECO:0000256" key="6">
    <source>
        <dbReference type="ARBA" id="ARBA00025877"/>
    </source>
</evidence>
<dbReference type="InterPro" id="IPR019098">
    <property type="entry name" value="Histone_chaperone_domain_CHZ"/>
</dbReference>
<keyword evidence="4" id="KW-0143">Chaperone</keyword>
<dbReference type="Pfam" id="PF09649">
    <property type="entry name" value="CHZ"/>
    <property type="match status" value="1"/>
</dbReference>
<evidence type="ECO:0000313" key="10">
    <source>
        <dbReference type="Proteomes" id="UP001213681"/>
    </source>
</evidence>
<feature type="domain" description="Histone chaperone" evidence="8">
    <location>
        <begin position="139"/>
        <end position="176"/>
    </location>
</feature>
<dbReference type="EMBL" id="JAPVEA010000007">
    <property type="protein sequence ID" value="KAJ5443668.1"/>
    <property type="molecule type" value="Genomic_DNA"/>
</dbReference>
<comment type="caution">
    <text evidence="9">The sequence shown here is derived from an EMBL/GenBank/DDBJ whole genome shotgun (WGS) entry which is preliminary data.</text>
</comment>
<dbReference type="GO" id="GO:0005634">
    <property type="term" value="C:nucleus"/>
    <property type="evidence" value="ECO:0007669"/>
    <property type="project" value="UniProtKB-SubCell"/>
</dbReference>